<gene>
    <name evidence="2" type="ORF">HYH02_015321</name>
</gene>
<accession>A0A835SMN5</accession>
<evidence type="ECO:0000256" key="1">
    <source>
        <dbReference type="SAM" id="MobiDB-lite"/>
    </source>
</evidence>
<comment type="caution">
    <text evidence="2">The sequence shown here is derived from an EMBL/GenBank/DDBJ whole genome shotgun (WGS) entry which is preliminary data.</text>
</comment>
<feature type="region of interest" description="Disordered" evidence="1">
    <location>
        <begin position="1"/>
        <end position="25"/>
    </location>
</feature>
<feature type="compositionally biased region" description="Gly residues" evidence="1">
    <location>
        <begin position="110"/>
        <end position="124"/>
    </location>
</feature>
<feature type="compositionally biased region" description="Gly residues" evidence="1">
    <location>
        <begin position="51"/>
        <end position="63"/>
    </location>
</feature>
<dbReference type="Proteomes" id="UP000613740">
    <property type="component" value="Unassembled WGS sequence"/>
</dbReference>
<name>A0A835SMN5_9CHLO</name>
<evidence type="ECO:0000313" key="2">
    <source>
        <dbReference type="EMBL" id="KAG2423480.1"/>
    </source>
</evidence>
<dbReference type="AlphaFoldDB" id="A0A835SMN5"/>
<proteinExistence type="predicted"/>
<reference evidence="2" key="1">
    <citation type="journal article" date="2020" name="bioRxiv">
        <title>Comparative genomics of Chlamydomonas.</title>
        <authorList>
            <person name="Craig R.J."/>
            <person name="Hasan A.R."/>
            <person name="Ness R.W."/>
            <person name="Keightley P.D."/>
        </authorList>
    </citation>
    <scope>NUCLEOTIDE SEQUENCE</scope>
    <source>
        <strain evidence="2">CCAP 11/173</strain>
    </source>
</reference>
<organism evidence="2 3">
    <name type="scientific">Chlamydomonas schloesseri</name>
    <dbReference type="NCBI Taxonomy" id="2026947"/>
    <lineage>
        <taxon>Eukaryota</taxon>
        <taxon>Viridiplantae</taxon>
        <taxon>Chlorophyta</taxon>
        <taxon>core chlorophytes</taxon>
        <taxon>Chlorophyceae</taxon>
        <taxon>CS clade</taxon>
        <taxon>Chlamydomonadales</taxon>
        <taxon>Chlamydomonadaceae</taxon>
        <taxon>Chlamydomonas</taxon>
    </lineage>
</organism>
<feature type="region of interest" description="Disordered" evidence="1">
    <location>
        <begin position="98"/>
        <end position="124"/>
    </location>
</feature>
<dbReference type="OrthoDB" id="523936at2759"/>
<feature type="region of interest" description="Disordered" evidence="1">
    <location>
        <begin position="38"/>
        <end position="76"/>
    </location>
</feature>
<dbReference type="EMBL" id="JAEHOD010000142">
    <property type="protein sequence ID" value="KAG2423480.1"/>
    <property type="molecule type" value="Genomic_DNA"/>
</dbReference>
<keyword evidence="3" id="KW-1185">Reference proteome</keyword>
<protein>
    <submittedName>
        <fullName evidence="2">Uncharacterized protein</fullName>
    </submittedName>
</protein>
<feature type="compositionally biased region" description="Basic and acidic residues" evidence="1">
    <location>
        <begin position="1"/>
        <end position="13"/>
    </location>
</feature>
<sequence length="124" mass="12970">MMTTADERRDAENKNTGPRIFPGPWGAEAVLENMVRKAEERIDKATRGQPLPGGSGTAAGVGGSKKPRDPTARKQIQARMVELEKELAAERALRTGLEGEMAGLRESLSRGGGGGGGGDKAAGR</sequence>
<evidence type="ECO:0000313" key="3">
    <source>
        <dbReference type="Proteomes" id="UP000613740"/>
    </source>
</evidence>